<dbReference type="GO" id="GO:0000480">
    <property type="term" value="P:endonucleolytic cleavage in 5'-ETS of tricistronic rRNA transcript (SSU-rRNA, 5.8S rRNA, LSU-rRNA)"/>
    <property type="evidence" value="ECO:0007669"/>
    <property type="project" value="EnsemblFungi"/>
</dbReference>
<dbReference type="GO" id="GO:0016887">
    <property type="term" value="F:ATP hydrolysis activity"/>
    <property type="evidence" value="ECO:0007669"/>
    <property type="project" value="EnsemblFungi"/>
</dbReference>
<dbReference type="CDD" id="cd18787">
    <property type="entry name" value="SF2_C_DEAD"/>
    <property type="match status" value="1"/>
</dbReference>
<dbReference type="PROSITE" id="PS51194">
    <property type="entry name" value="HELICASE_CTER"/>
    <property type="match status" value="1"/>
</dbReference>
<evidence type="ECO:0000313" key="12">
    <source>
        <dbReference type="Proteomes" id="UP000242180"/>
    </source>
</evidence>
<gene>
    <name evidence="11" type="ORF">BCR43DRAFT_496499</name>
</gene>
<dbReference type="OMA" id="IMIFTDT"/>
<keyword evidence="2 7" id="KW-0378">Hydrolase</keyword>
<dbReference type="PANTHER" id="PTHR47959">
    <property type="entry name" value="ATP-DEPENDENT RNA HELICASE RHLE-RELATED"/>
    <property type="match status" value="1"/>
</dbReference>
<evidence type="ECO:0000259" key="8">
    <source>
        <dbReference type="PROSITE" id="PS51192"/>
    </source>
</evidence>
<dbReference type="InterPro" id="IPR001650">
    <property type="entry name" value="Helicase_C-like"/>
</dbReference>
<dbReference type="Pfam" id="PF00270">
    <property type="entry name" value="DEAD"/>
    <property type="match status" value="1"/>
</dbReference>
<evidence type="ECO:0000259" key="9">
    <source>
        <dbReference type="PROSITE" id="PS51194"/>
    </source>
</evidence>
<dbReference type="PANTHER" id="PTHR47959:SF24">
    <property type="entry name" value="ATP-DEPENDENT RNA HELICASE"/>
    <property type="match status" value="1"/>
</dbReference>
<dbReference type="PROSITE" id="PS00039">
    <property type="entry name" value="DEAD_ATP_HELICASE"/>
    <property type="match status" value="1"/>
</dbReference>
<dbReference type="SMART" id="SM00490">
    <property type="entry name" value="HELICc"/>
    <property type="match status" value="1"/>
</dbReference>
<dbReference type="InParanoid" id="A0A1X2H4B2"/>
<dbReference type="GO" id="GO:0000447">
    <property type="term" value="P:endonucleolytic cleavage in ITS1 to separate SSU-rRNA from 5.8S rRNA and LSU-rRNA from tricistronic rRNA transcript (SSU-rRNA, 5.8S rRNA, LSU-rRNA)"/>
    <property type="evidence" value="ECO:0007669"/>
    <property type="project" value="EnsemblFungi"/>
</dbReference>
<dbReference type="SUPFAM" id="SSF52540">
    <property type="entry name" value="P-loop containing nucleoside triphosphate hydrolases"/>
    <property type="match status" value="1"/>
</dbReference>
<dbReference type="InterPro" id="IPR050079">
    <property type="entry name" value="DEAD_box_RNA_helicase"/>
</dbReference>
<feature type="domain" description="DEAD-box RNA helicase Q" evidence="10">
    <location>
        <begin position="28"/>
        <end position="56"/>
    </location>
</feature>
<evidence type="ECO:0000256" key="5">
    <source>
        <dbReference type="ARBA" id="ARBA00022884"/>
    </source>
</evidence>
<keyword evidence="1 7" id="KW-0547">Nucleotide-binding</keyword>
<dbReference type="PROSITE" id="PS51192">
    <property type="entry name" value="HELICASE_ATP_BIND_1"/>
    <property type="match status" value="1"/>
</dbReference>
<protein>
    <submittedName>
        <fullName evidence="11">P-loop containing nucleoside triphosphate hydrolase protein</fullName>
    </submittedName>
</protein>
<evidence type="ECO:0000256" key="2">
    <source>
        <dbReference type="ARBA" id="ARBA00022801"/>
    </source>
</evidence>
<dbReference type="InterPro" id="IPR027417">
    <property type="entry name" value="P-loop_NTPase"/>
</dbReference>
<keyword evidence="5" id="KW-0694">RNA-binding</keyword>
<dbReference type="STRING" id="13706.A0A1X2H4B2"/>
<dbReference type="GO" id="GO:0032040">
    <property type="term" value="C:small-subunit processome"/>
    <property type="evidence" value="ECO:0007669"/>
    <property type="project" value="EnsemblFungi"/>
</dbReference>
<comment type="caution">
    <text evidence="11">The sequence shown here is derived from an EMBL/GenBank/DDBJ whole genome shotgun (WGS) entry which is preliminary data.</text>
</comment>
<evidence type="ECO:0000256" key="1">
    <source>
        <dbReference type="ARBA" id="ARBA00022741"/>
    </source>
</evidence>
<dbReference type="AlphaFoldDB" id="A0A1X2H4B2"/>
<dbReference type="GO" id="GO:0005829">
    <property type="term" value="C:cytosol"/>
    <property type="evidence" value="ECO:0007669"/>
    <property type="project" value="TreeGrafter"/>
</dbReference>
<dbReference type="PROSITE" id="PS51195">
    <property type="entry name" value="Q_MOTIF"/>
    <property type="match status" value="1"/>
</dbReference>
<accession>A0A1X2H4B2</accession>
<keyword evidence="4 7" id="KW-0067">ATP-binding</keyword>
<dbReference type="OrthoDB" id="10261904at2759"/>
<dbReference type="GO" id="GO:0003724">
    <property type="term" value="F:RNA helicase activity"/>
    <property type="evidence" value="ECO:0007669"/>
    <property type="project" value="EnsemblFungi"/>
</dbReference>
<evidence type="ECO:0000256" key="3">
    <source>
        <dbReference type="ARBA" id="ARBA00022806"/>
    </source>
</evidence>
<organism evidence="11 12">
    <name type="scientific">Syncephalastrum racemosum</name>
    <name type="common">Filamentous fungus</name>
    <dbReference type="NCBI Taxonomy" id="13706"/>
    <lineage>
        <taxon>Eukaryota</taxon>
        <taxon>Fungi</taxon>
        <taxon>Fungi incertae sedis</taxon>
        <taxon>Mucoromycota</taxon>
        <taxon>Mucoromycotina</taxon>
        <taxon>Mucoromycetes</taxon>
        <taxon>Mucorales</taxon>
        <taxon>Syncephalastraceae</taxon>
        <taxon>Syncephalastrum</taxon>
    </lineage>
</organism>
<evidence type="ECO:0000313" key="11">
    <source>
        <dbReference type="EMBL" id="ORY93201.1"/>
    </source>
</evidence>
<evidence type="ECO:0000259" key="10">
    <source>
        <dbReference type="PROSITE" id="PS51195"/>
    </source>
</evidence>
<reference evidence="11 12" key="1">
    <citation type="submission" date="2016-07" db="EMBL/GenBank/DDBJ databases">
        <title>Pervasive Adenine N6-methylation of Active Genes in Fungi.</title>
        <authorList>
            <consortium name="DOE Joint Genome Institute"/>
            <person name="Mondo S.J."/>
            <person name="Dannebaum R.O."/>
            <person name="Kuo R.C."/>
            <person name="Labutti K."/>
            <person name="Haridas S."/>
            <person name="Kuo A."/>
            <person name="Salamov A."/>
            <person name="Ahrendt S.R."/>
            <person name="Lipzen A."/>
            <person name="Sullivan W."/>
            <person name="Andreopoulos W.B."/>
            <person name="Clum A."/>
            <person name="Lindquist E."/>
            <person name="Daum C."/>
            <person name="Ramamoorthy G.K."/>
            <person name="Gryganskyi A."/>
            <person name="Culley D."/>
            <person name="Magnuson J.K."/>
            <person name="James T.Y."/>
            <person name="O'Malley M.A."/>
            <person name="Stajich J.E."/>
            <person name="Spatafora J.W."/>
            <person name="Visel A."/>
            <person name="Grigoriev I.V."/>
        </authorList>
    </citation>
    <scope>NUCLEOTIDE SEQUENCE [LARGE SCALE GENOMIC DNA]</scope>
    <source>
        <strain evidence="11 12">NRRL 2496</strain>
    </source>
</reference>
<keyword evidence="3 7" id="KW-0347">Helicase</keyword>
<evidence type="ECO:0000256" key="4">
    <source>
        <dbReference type="ARBA" id="ARBA00022840"/>
    </source>
</evidence>
<dbReference type="InterPro" id="IPR014014">
    <property type="entry name" value="RNA_helicase_DEAD_Q_motif"/>
</dbReference>
<dbReference type="GO" id="GO:0000472">
    <property type="term" value="P:endonucleolytic cleavage to generate mature 5'-end of SSU-rRNA from (SSU-rRNA, 5.8S rRNA, LSU-rRNA)"/>
    <property type="evidence" value="ECO:0007669"/>
    <property type="project" value="EnsemblFungi"/>
</dbReference>
<dbReference type="Pfam" id="PF00271">
    <property type="entry name" value="Helicase_C"/>
    <property type="match status" value="1"/>
</dbReference>
<feature type="short sequence motif" description="Q motif" evidence="6">
    <location>
        <begin position="28"/>
        <end position="56"/>
    </location>
</feature>
<feature type="domain" description="Helicase C-terminal" evidence="9">
    <location>
        <begin position="241"/>
        <end position="403"/>
    </location>
</feature>
<sequence length="439" mass="48911">MAAAPPSRVAASIKRKREQPASLVKKTTSFADLGVDDWLCDALTAMQIKSPSEIQRACIPPILKGKDVIGGAKTGSGKTAAFALPILQKLSEDPFGIFALVLTPTRELAFQIAEQFRVLGKAIGVKECVIVGGLDMMTQALDLDKRPHIVIATPGRFRDHIRSSSGAVHLSRCRFLVMDEADRLFESTFTKDLQYILPHLPKERQTLLFTATMTDAILALQNSEKKPFTHMCDMGVSTVDTLDQRYVFVPSQVRVVYLAHLLQTEDLEDKSMIIFCARCSTAQQITLMLQELGIRCTALHSLMSQQDRLDSLGKFRAEVVKILVSTDVGSRGLDIPSVELVINYEIPRDPTDYIHRVGRTARAGREGQAISIVAERDVALIQGIEEHINKKLEEYPVEEKDVLEKLNAVTAAKRAANLQMHDDKYGQRKEIYKKKKLRS</sequence>
<proteinExistence type="inferred from homology"/>
<name>A0A1X2H4B2_SYNRA</name>
<dbReference type="InterPro" id="IPR014001">
    <property type="entry name" value="Helicase_ATP-bd"/>
</dbReference>
<dbReference type="InterPro" id="IPR000629">
    <property type="entry name" value="RNA-helicase_DEAD-box_CS"/>
</dbReference>
<dbReference type="GO" id="GO:0005524">
    <property type="term" value="F:ATP binding"/>
    <property type="evidence" value="ECO:0007669"/>
    <property type="project" value="UniProtKB-KW"/>
</dbReference>
<feature type="domain" description="Helicase ATP-binding" evidence="8">
    <location>
        <begin position="59"/>
        <end position="231"/>
    </location>
</feature>
<dbReference type="FunCoup" id="A0A1X2H4B2">
    <property type="interactions" value="436"/>
</dbReference>
<dbReference type="CDD" id="cd17955">
    <property type="entry name" value="DEADc_DDX49"/>
    <property type="match status" value="1"/>
</dbReference>
<evidence type="ECO:0000256" key="6">
    <source>
        <dbReference type="PROSITE-ProRule" id="PRU00552"/>
    </source>
</evidence>
<evidence type="ECO:0000256" key="7">
    <source>
        <dbReference type="RuleBase" id="RU000492"/>
    </source>
</evidence>
<dbReference type="SMART" id="SM00487">
    <property type="entry name" value="DEXDc"/>
    <property type="match status" value="1"/>
</dbReference>
<dbReference type="EMBL" id="MCGN01000009">
    <property type="protein sequence ID" value="ORY93201.1"/>
    <property type="molecule type" value="Genomic_DNA"/>
</dbReference>
<comment type="similarity">
    <text evidence="7">Belongs to the DEAD box helicase family.</text>
</comment>
<dbReference type="Gene3D" id="3.40.50.300">
    <property type="entry name" value="P-loop containing nucleotide triphosphate hydrolases"/>
    <property type="match status" value="2"/>
</dbReference>
<dbReference type="GO" id="GO:0003723">
    <property type="term" value="F:RNA binding"/>
    <property type="evidence" value="ECO:0007669"/>
    <property type="project" value="UniProtKB-KW"/>
</dbReference>
<dbReference type="InterPro" id="IPR011545">
    <property type="entry name" value="DEAD/DEAH_box_helicase_dom"/>
</dbReference>
<dbReference type="Proteomes" id="UP000242180">
    <property type="component" value="Unassembled WGS sequence"/>
</dbReference>
<keyword evidence="12" id="KW-1185">Reference proteome</keyword>